<accession>A0A7J6T376</accession>
<dbReference type="AlphaFoldDB" id="A0A7J6T376"/>
<comment type="caution">
    <text evidence="1">The sequence shown here is derived from an EMBL/GenBank/DDBJ whole genome shotgun (WGS) entry which is preliminary data.</text>
</comment>
<name>A0A7J6T376_PEROL</name>
<organism evidence="1 2">
    <name type="scientific">Perkinsus olseni</name>
    <name type="common">Perkinsus atlanticus</name>
    <dbReference type="NCBI Taxonomy" id="32597"/>
    <lineage>
        <taxon>Eukaryota</taxon>
        <taxon>Sar</taxon>
        <taxon>Alveolata</taxon>
        <taxon>Perkinsozoa</taxon>
        <taxon>Perkinsea</taxon>
        <taxon>Perkinsida</taxon>
        <taxon>Perkinsidae</taxon>
        <taxon>Perkinsus</taxon>
    </lineage>
</organism>
<proteinExistence type="predicted"/>
<sequence length="199" mass="22311">DAQFASVMASSTSFLSRRPSTQYELEASSGMLVSERRECRDVAGNLVRAYGKVQLTTRELRQFNRCWSDTVEVEIKDGVRANVMLRLLDEEESKPRPTVIFVMGATQPEKDPQRNWVGWWKVASALHDLAGVNALGIEIDWASTREGDPIPLQGRGPGVPTALQLGILEVTYRQQAEVFIRAMEECKIKPESLMVMAWG</sequence>
<dbReference type="EMBL" id="JABANM010010197">
    <property type="protein sequence ID" value="KAF4739734.1"/>
    <property type="molecule type" value="Genomic_DNA"/>
</dbReference>
<gene>
    <name evidence="1" type="ORF">FOZ62_017474</name>
</gene>
<feature type="non-terminal residue" evidence="1">
    <location>
        <position position="1"/>
    </location>
</feature>
<evidence type="ECO:0000313" key="2">
    <source>
        <dbReference type="Proteomes" id="UP000574390"/>
    </source>
</evidence>
<protein>
    <submittedName>
        <fullName evidence="1">Uncharacterized protein</fullName>
    </submittedName>
</protein>
<reference evidence="1 2" key="1">
    <citation type="submission" date="2020-04" db="EMBL/GenBank/DDBJ databases">
        <title>Perkinsus olseni comparative genomics.</title>
        <authorList>
            <person name="Bogema D.R."/>
        </authorList>
    </citation>
    <scope>NUCLEOTIDE SEQUENCE [LARGE SCALE GENOMIC DNA]</scope>
    <source>
        <strain evidence="1">ATCC PRA-205</strain>
    </source>
</reference>
<feature type="non-terminal residue" evidence="1">
    <location>
        <position position="199"/>
    </location>
</feature>
<evidence type="ECO:0000313" key="1">
    <source>
        <dbReference type="EMBL" id="KAF4739734.1"/>
    </source>
</evidence>
<dbReference type="Proteomes" id="UP000574390">
    <property type="component" value="Unassembled WGS sequence"/>
</dbReference>